<dbReference type="RefSeq" id="WP_167471586.1">
    <property type="nucleotide sequence ID" value="NZ_CP046172.1"/>
</dbReference>
<evidence type="ECO:0000313" key="3">
    <source>
        <dbReference type="Proteomes" id="UP000503540"/>
    </source>
</evidence>
<dbReference type="PANTHER" id="PTHR43384:SF11">
    <property type="entry name" value="SEPTUM SITE DETERMINING PROTEIN"/>
    <property type="match status" value="1"/>
</dbReference>
<name>A0A6G9Y543_9NOCA</name>
<dbReference type="NCBIfam" id="TIGR03815">
    <property type="entry name" value="CpaE_hom_Actino"/>
    <property type="match status" value="1"/>
</dbReference>
<dbReference type="PANTHER" id="PTHR43384">
    <property type="entry name" value="SEPTUM SITE-DETERMINING PROTEIN MIND HOMOLOG, CHLOROPLASTIC-RELATED"/>
    <property type="match status" value="1"/>
</dbReference>
<reference evidence="2 3" key="1">
    <citation type="journal article" date="2019" name="ACS Chem. Biol.">
        <title>Identification and Mobilization of a Cryptic Antibiotic Biosynthesis Gene Locus from a Human-Pathogenic Nocardia Isolate.</title>
        <authorList>
            <person name="Herisse M."/>
            <person name="Ishida K."/>
            <person name="Porter J.L."/>
            <person name="Howden B."/>
            <person name="Hertweck C."/>
            <person name="Stinear T.P."/>
            <person name="Pidot S.J."/>
        </authorList>
    </citation>
    <scope>NUCLEOTIDE SEQUENCE [LARGE SCALE GENOMIC DNA]</scope>
    <source>
        <strain evidence="2 3">AUSMDU00012717</strain>
    </source>
</reference>
<organism evidence="2 3">
    <name type="scientific">Nocardia arthritidis</name>
    <dbReference type="NCBI Taxonomy" id="228602"/>
    <lineage>
        <taxon>Bacteria</taxon>
        <taxon>Bacillati</taxon>
        <taxon>Actinomycetota</taxon>
        <taxon>Actinomycetes</taxon>
        <taxon>Mycobacteriales</taxon>
        <taxon>Nocardiaceae</taxon>
        <taxon>Nocardia</taxon>
    </lineage>
</organism>
<dbReference type="InterPro" id="IPR059050">
    <property type="entry name" value="Rv3660c_N"/>
</dbReference>
<feature type="domain" description="Rv3660c-like CheY-like N-terminal" evidence="1">
    <location>
        <begin position="18"/>
        <end position="123"/>
    </location>
</feature>
<dbReference type="Pfam" id="PF26563">
    <property type="entry name" value="Rv3660c_N"/>
    <property type="match status" value="1"/>
</dbReference>
<evidence type="ECO:0000259" key="1">
    <source>
        <dbReference type="Pfam" id="PF26563"/>
    </source>
</evidence>
<dbReference type="Gene3D" id="3.40.50.300">
    <property type="entry name" value="P-loop containing nucleotide triphosphate hydrolases"/>
    <property type="match status" value="1"/>
</dbReference>
<dbReference type="GO" id="GO:0051782">
    <property type="term" value="P:negative regulation of cell division"/>
    <property type="evidence" value="ECO:0007669"/>
    <property type="project" value="TreeGrafter"/>
</dbReference>
<dbReference type="InterPro" id="IPR027417">
    <property type="entry name" value="P-loop_NTPase"/>
</dbReference>
<protein>
    <recommendedName>
        <fullName evidence="1">Rv3660c-like CheY-like N-terminal domain-containing protein</fullName>
    </recommendedName>
</protein>
<dbReference type="GO" id="GO:0009898">
    <property type="term" value="C:cytoplasmic side of plasma membrane"/>
    <property type="evidence" value="ECO:0007669"/>
    <property type="project" value="TreeGrafter"/>
</dbReference>
<keyword evidence="3" id="KW-1185">Reference proteome</keyword>
<sequence length="370" mass="37752">MDPQAAQATTAPPVLVLLRDTRLRDEVRRVAAAAERALDERALPVGRHAWSGAPMVILDTTAARECAEAGYLRRVGIVLVTDGEPALPDWQAATAVGAERVIALPDAAVGLIEKFAEHAEQRTGDGVIVAIAGAGGGAGASTLAAATALRGATQRFRRDTILVDGAPLGGGLDLLLGIETTDGLRWPDLVVEDGRVSASALHGALPSAAPGLAVLSCGRGGAGRLPSEIRASAMRAVLEAGRAAGDLVVCDVSGERGPHADQMLDAADLVVLVVQARIRALAAAESVAAHIRRRNPNQGLVIRGPAPGGLRSVEAAEVLDLPLLAAVRAQPGLCARLERGGLTAPRRGPLREAADAILAVLSGSGGSEPE</sequence>
<dbReference type="GO" id="GO:0016887">
    <property type="term" value="F:ATP hydrolysis activity"/>
    <property type="evidence" value="ECO:0007669"/>
    <property type="project" value="TreeGrafter"/>
</dbReference>
<dbReference type="Proteomes" id="UP000503540">
    <property type="component" value="Chromosome"/>
</dbReference>
<dbReference type="GO" id="GO:0005524">
    <property type="term" value="F:ATP binding"/>
    <property type="evidence" value="ECO:0007669"/>
    <property type="project" value="TreeGrafter"/>
</dbReference>
<dbReference type="InterPro" id="IPR022521">
    <property type="entry name" value="Rv3660c"/>
</dbReference>
<accession>A0A6G9Y543</accession>
<evidence type="ECO:0000313" key="2">
    <source>
        <dbReference type="EMBL" id="QIS08319.1"/>
    </source>
</evidence>
<dbReference type="GO" id="GO:0005829">
    <property type="term" value="C:cytosol"/>
    <property type="evidence" value="ECO:0007669"/>
    <property type="project" value="TreeGrafter"/>
</dbReference>
<dbReference type="EMBL" id="CP046172">
    <property type="protein sequence ID" value="QIS08319.1"/>
    <property type="molecule type" value="Genomic_DNA"/>
</dbReference>
<proteinExistence type="predicted"/>
<gene>
    <name evidence="2" type="ORF">F5544_01990</name>
</gene>
<dbReference type="AlphaFoldDB" id="A0A6G9Y543"/>
<dbReference type="KEGG" id="nah:F5544_01990"/>
<dbReference type="InterPro" id="IPR050625">
    <property type="entry name" value="ParA/MinD_ATPase"/>
</dbReference>
<dbReference type="SUPFAM" id="SSF52540">
    <property type="entry name" value="P-loop containing nucleoside triphosphate hydrolases"/>
    <property type="match status" value="1"/>
</dbReference>